<name>A0ABY8WII1_9ACTN</name>
<reference evidence="3 4" key="1">
    <citation type="submission" date="2023-06" db="EMBL/GenBank/DDBJ databases">
        <authorList>
            <person name="Yushchuk O."/>
            <person name="Binda E."/>
            <person name="Ruckert-Reed C."/>
            <person name="Fedorenko V."/>
            <person name="Kalinowski J."/>
            <person name="Marinelli F."/>
        </authorList>
    </citation>
    <scope>NUCLEOTIDE SEQUENCE [LARGE SCALE GENOMIC DNA]</scope>
    <source>
        <strain evidence="3 4">NRRL 3884</strain>
    </source>
</reference>
<feature type="chain" id="PRO_5046134037" description="DUF5666 domain-containing protein" evidence="2">
    <location>
        <begin position="23"/>
        <end position="137"/>
    </location>
</feature>
<accession>A0ABY8WII1</accession>
<keyword evidence="2" id="KW-0732">Signal</keyword>
<feature type="signal peptide" evidence="2">
    <location>
        <begin position="1"/>
        <end position="22"/>
    </location>
</feature>
<evidence type="ECO:0000313" key="3">
    <source>
        <dbReference type="EMBL" id="WIM97676.1"/>
    </source>
</evidence>
<evidence type="ECO:0008006" key="5">
    <source>
        <dbReference type="Google" id="ProtNLM"/>
    </source>
</evidence>
<sequence>MIRRIVLPTVLFSLLLGGCAQPREEAGSAGTAPSAAVPSAAVPSTAPASPRPELTTTGKPAGGTTTTITGTVVAGVEPGCLLLQAASATHLLVFDDESLRAAAPVGSEVRVTGTPKPGMMSTCQQGEPFIVSSVTPR</sequence>
<evidence type="ECO:0000256" key="2">
    <source>
        <dbReference type="SAM" id="SignalP"/>
    </source>
</evidence>
<evidence type="ECO:0000256" key="1">
    <source>
        <dbReference type="SAM" id="MobiDB-lite"/>
    </source>
</evidence>
<dbReference type="EMBL" id="CP126980">
    <property type="protein sequence ID" value="WIM97676.1"/>
    <property type="molecule type" value="Genomic_DNA"/>
</dbReference>
<protein>
    <recommendedName>
        <fullName evidence="5">DUF5666 domain-containing protein</fullName>
    </recommendedName>
</protein>
<feature type="compositionally biased region" description="Low complexity" evidence="1">
    <location>
        <begin position="55"/>
        <end position="65"/>
    </location>
</feature>
<dbReference type="RefSeq" id="WP_284919072.1">
    <property type="nucleotide sequence ID" value="NZ_CP126980.1"/>
</dbReference>
<keyword evidence="4" id="KW-1185">Reference proteome</keyword>
<organism evidence="3 4">
    <name type="scientific">Actinoplanes oblitus</name>
    <dbReference type="NCBI Taxonomy" id="3040509"/>
    <lineage>
        <taxon>Bacteria</taxon>
        <taxon>Bacillati</taxon>
        <taxon>Actinomycetota</taxon>
        <taxon>Actinomycetes</taxon>
        <taxon>Micromonosporales</taxon>
        <taxon>Micromonosporaceae</taxon>
        <taxon>Actinoplanes</taxon>
    </lineage>
</organism>
<evidence type="ECO:0000313" key="4">
    <source>
        <dbReference type="Proteomes" id="UP001240150"/>
    </source>
</evidence>
<feature type="region of interest" description="Disordered" evidence="1">
    <location>
        <begin position="23"/>
        <end position="65"/>
    </location>
</feature>
<proteinExistence type="predicted"/>
<dbReference type="PROSITE" id="PS51257">
    <property type="entry name" value="PROKAR_LIPOPROTEIN"/>
    <property type="match status" value="1"/>
</dbReference>
<feature type="compositionally biased region" description="Low complexity" evidence="1">
    <location>
        <begin position="27"/>
        <end position="48"/>
    </location>
</feature>
<gene>
    <name evidence="3" type="ORF">ACTOB_001224</name>
</gene>
<dbReference type="Proteomes" id="UP001240150">
    <property type="component" value="Chromosome"/>
</dbReference>